<feature type="transmembrane region" description="Helical" evidence="7">
    <location>
        <begin position="78"/>
        <end position="106"/>
    </location>
</feature>
<dbReference type="Gene3D" id="1.10.3720.10">
    <property type="entry name" value="MetI-like"/>
    <property type="match status" value="1"/>
</dbReference>
<evidence type="ECO:0000256" key="1">
    <source>
        <dbReference type="ARBA" id="ARBA00004651"/>
    </source>
</evidence>
<feature type="transmembrane region" description="Helical" evidence="7">
    <location>
        <begin position="30"/>
        <end position="58"/>
    </location>
</feature>
<evidence type="ECO:0000256" key="4">
    <source>
        <dbReference type="ARBA" id="ARBA00022692"/>
    </source>
</evidence>
<keyword evidence="5 7" id="KW-1133">Transmembrane helix</keyword>
<dbReference type="GO" id="GO:0015416">
    <property type="term" value="F:ABC-type phosphonate transporter activity"/>
    <property type="evidence" value="ECO:0007669"/>
    <property type="project" value="InterPro"/>
</dbReference>
<dbReference type="InterPro" id="IPR000515">
    <property type="entry name" value="MetI-like"/>
</dbReference>
<feature type="transmembrane region" description="Helical" evidence="7">
    <location>
        <begin position="127"/>
        <end position="146"/>
    </location>
</feature>
<gene>
    <name evidence="9" type="primary">TTHV018</name>
</gene>
<evidence type="ECO:0000256" key="5">
    <source>
        <dbReference type="ARBA" id="ARBA00022989"/>
    </source>
</evidence>
<dbReference type="PANTHER" id="PTHR30043">
    <property type="entry name" value="PHOSPHONATES TRANSPORT SYSTEM PERMEASE PROTEIN"/>
    <property type="match status" value="1"/>
</dbReference>
<dbReference type="InterPro" id="IPR005769">
    <property type="entry name" value="PhnE/PtxC"/>
</dbReference>
<organism evidence="9">
    <name type="scientific">Thermus thermophilus (strain ATCC 27634 / DSM 579 / HB8)</name>
    <dbReference type="NCBI Taxonomy" id="300852"/>
    <lineage>
        <taxon>Bacteria</taxon>
        <taxon>Thermotogati</taxon>
        <taxon>Deinococcota</taxon>
        <taxon>Deinococci</taxon>
        <taxon>Thermales</taxon>
        <taxon>Thermaceae</taxon>
        <taxon>Thermus</taxon>
    </lineage>
</organism>
<feature type="transmembrane region" description="Helical" evidence="7">
    <location>
        <begin position="247"/>
        <end position="268"/>
    </location>
</feature>
<dbReference type="AlphaFoldDB" id="G9MB71"/>
<feature type="transmembrane region" description="Helical" evidence="7">
    <location>
        <begin position="189"/>
        <end position="211"/>
    </location>
</feature>
<keyword evidence="2 7" id="KW-0813">Transport</keyword>
<accession>G9MB71</accession>
<keyword evidence="6 7" id="KW-0472">Membrane</keyword>
<keyword evidence="4 7" id="KW-0812">Transmembrane</keyword>
<keyword evidence="9" id="KW-0614">Plasmid</keyword>
<dbReference type="GO" id="GO:0005886">
    <property type="term" value="C:plasma membrane"/>
    <property type="evidence" value="ECO:0007669"/>
    <property type="project" value="UniProtKB-SubCell"/>
</dbReference>
<evidence type="ECO:0000256" key="2">
    <source>
        <dbReference type="ARBA" id="ARBA00022448"/>
    </source>
</evidence>
<evidence type="ECO:0000259" key="8">
    <source>
        <dbReference type="PROSITE" id="PS50928"/>
    </source>
</evidence>
<comment type="subcellular location">
    <subcellularLocation>
        <location evidence="1 7">Cell membrane</location>
        <topology evidence="1 7">Multi-pass membrane protein</topology>
    </subcellularLocation>
</comment>
<evidence type="ECO:0000313" key="9">
    <source>
        <dbReference type="EMBL" id="BAL42533.1"/>
    </source>
</evidence>
<dbReference type="PROSITE" id="PS50928">
    <property type="entry name" value="ABC_TM1"/>
    <property type="match status" value="1"/>
</dbReference>
<geneLocation type="plasmid" evidence="9">
    <name>pVV8</name>
</geneLocation>
<proteinExistence type="inferred from homology"/>
<evidence type="ECO:0000256" key="3">
    <source>
        <dbReference type="ARBA" id="ARBA00022475"/>
    </source>
</evidence>
<keyword evidence="3" id="KW-1003">Cell membrane</keyword>
<comment type="similarity">
    <text evidence="7">Belongs to the binding-protein-dependent transport system permease family.</text>
</comment>
<dbReference type="PANTHER" id="PTHR30043:SF1">
    <property type="entry name" value="ABC TRANSPORT SYSTEM PERMEASE PROTEIN P69"/>
    <property type="match status" value="1"/>
</dbReference>
<feature type="domain" description="ABC transmembrane type-1" evidence="8">
    <location>
        <begin position="82"/>
        <end position="265"/>
    </location>
</feature>
<dbReference type="Pfam" id="PF00528">
    <property type="entry name" value="BPD_transp_1"/>
    <property type="match status" value="1"/>
</dbReference>
<dbReference type="NCBIfam" id="TIGR01097">
    <property type="entry name" value="PhnE"/>
    <property type="match status" value="1"/>
</dbReference>
<feature type="transmembrane region" description="Helical" evidence="7">
    <location>
        <begin position="217"/>
        <end position="235"/>
    </location>
</feature>
<evidence type="ECO:0000256" key="7">
    <source>
        <dbReference type="RuleBase" id="RU363032"/>
    </source>
</evidence>
<sequence length="273" mass="29324">MPLSAPSASSNGGVPPVPQELLAQRRRNRLLYGGVFLALLVSALGVGFNPLQVLSALLKGGDFALRFWPPSLTHFPQFFRALLETFAMALWGSFLATFLAVPLAFLGARNVVSNRAVYLGARAVMDFLRGFPEIVLALIFVAAVGLGPLPGILALTLHTAGVVGKLLSESVETVDPRPVEAVRATGAHPLLVIAYGFWPMISPAFTSITLYHFEVNFRSATVLGLVGAGGIGFELMQTVRAFRFQDAATVILLILVGVFLVDKLSAWLRRILL</sequence>
<dbReference type="CDD" id="cd06261">
    <property type="entry name" value="TM_PBP2"/>
    <property type="match status" value="1"/>
</dbReference>
<dbReference type="SUPFAM" id="SSF161098">
    <property type="entry name" value="MetI-like"/>
    <property type="match status" value="1"/>
</dbReference>
<evidence type="ECO:0000256" key="6">
    <source>
        <dbReference type="ARBA" id="ARBA00023136"/>
    </source>
</evidence>
<protein>
    <submittedName>
        <fullName evidence="9">Phosphonate ABC transporter, permease protein, PhnE</fullName>
    </submittedName>
</protein>
<dbReference type="InterPro" id="IPR035906">
    <property type="entry name" value="MetI-like_sf"/>
</dbReference>
<dbReference type="EMBL" id="AB677526">
    <property type="protein sequence ID" value="BAL42533.1"/>
    <property type="molecule type" value="Genomic_DNA"/>
</dbReference>
<dbReference type="RefSeq" id="WP_014677593.1">
    <property type="nucleotide sequence ID" value="NC_017767.1"/>
</dbReference>
<reference evidence="9" key="1">
    <citation type="journal article" date="2012" name="Extremophiles">
        <title>The third plasmid pVV8 from Thermus thermophilus HB8: isolation, characterization, and sequence determination.</title>
        <authorList>
            <person name="Ohtani N."/>
            <person name="Tomita M."/>
            <person name="Itaya M."/>
        </authorList>
    </citation>
    <scope>NUCLEOTIDE SEQUENCE</scope>
    <source>
        <strain evidence="9">HB8</strain>
    </source>
</reference>
<name>G9MB71_THET8</name>